<evidence type="ECO:0000313" key="7">
    <source>
        <dbReference type="Proteomes" id="UP000179769"/>
    </source>
</evidence>
<dbReference type="RefSeq" id="WP_071059860.1">
    <property type="nucleotide sequence ID" value="NZ_MAXA01000018.1"/>
</dbReference>
<dbReference type="Gene3D" id="1.10.10.60">
    <property type="entry name" value="Homeodomain-like"/>
    <property type="match status" value="1"/>
</dbReference>
<protein>
    <submittedName>
        <fullName evidence="6">DNA-binding transcriptional regulator</fullName>
    </submittedName>
</protein>
<dbReference type="SUPFAM" id="SSF100950">
    <property type="entry name" value="NagB/RpiA/CoA transferase-like"/>
    <property type="match status" value="1"/>
</dbReference>
<keyword evidence="4" id="KW-0804">Transcription</keyword>
<evidence type="ECO:0000259" key="5">
    <source>
        <dbReference type="Pfam" id="PF04198"/>
    </source>
</evidence>
<feature type="domain" description="Sugar-binding" evidence="5">
    <location>
        <begin position="66"/>
        <end position="317"/>
    </location>
</feature>
<dbReference type="OrthoDB" id="186585at2"/>
<comment type="similarity">
    <text evidence="1">Belongs to the SorC transcriptional regulatory family.</text>
</comment>
<evidence type="ECO:0000256" key="1">
    <source>
        <dbReference type="ARBA" id="ARBA00010466"/>
    </source>
</evidence>
<evidence type="ECO:0000256" key="2">
    <source>
        <dbReference type="ARBA" id="ARBA00023015"/>
    </source>
</evidence>
<dbReference type="AlphaFoldDB" id="A0A1S1RIY9"/>
<dbReference type="EMBL" id="MAXA01000018">
    <property type="protein sequence ID" value="OHV44754.1"/>
    <property type="molecule type" value="Genomic_DNA"/>
</dbReference>
<sequence length="338" mass="35778">MPASPDRDRLRLLTKVARLYHEQGVRQPEIAERLNLSQARVSRLLKEASELGIVRTIIVPPPGVHADIEDELIRRYGLRDVMVVDVEGSAGDITAALGASGATYLDMTLQNDDVIGVSSWSTTLLAAVDAMRPRHTLNARQVIQLMGGVGSPDAQMQATRLTGRLATLTGAAPLFVPSPGLVGSATLQQALLTDPAVQTVREAWSELTVALVGIGTTTPSPLLRQSGNGLSDADQRTLRDAGAVGDVCLRYFDEAGQPVVADLDQRIIGIDRETLLGTARRIAIAGGQEKATAIRAAVLGRWVNILITDLGVAGHLLGASADAPPSAPSADREPVDHR</sequence>
<dbReference type="InterPro" id="IPR007324">
    <property type="entry name" value="Sugar-bd_dom_put"/>
</dbReference>
<dbReference type="PANTHER" id="PTHR34294">
    <property type="entry name" value="TRANSCRIPTIONAL REGULATOR-RELATED"/>
    <property type="match status" value="1"/>
</dbReference>
<keyword evidence="7" id="KW-1185">Reference proteome</keyword>
<dbReference type="Pfam" id="PF04198">
    <property type="entry name" value="Sugar-bind"/>
    <property type="match status" value="1"/>
</dbReference>
<dbReference type="InterPro" id="IPR037171">
    <property type="entry name" value="NagB/RpiA_transferase-like"/>
</dbReference>
<proteinExistence type="inferred from homology"/>
<keyword evidence="3 6" id="KW-0238">DNA-binding</keyword>
<organism evidence="6 7">
    <name type="scientific">Parafrankia soli</name>
    <dbReference type="NCBI Taxonomy" id="2599596"/>
    <lineage>
        <taxon>Bacteria</taxon>
        <taxon>Bacillati</taxon>
        <taxon>Actinomycetota</taxon>
        <taxon>Actinomycetes</taxon>
        <taxon>Frankiales</taxon>
        <taxon>Frankiaceae</taxon>
        <taxon>Parafrankia</taxon>
    </lineage>
</organism>
<evidence type="ECO:0000313" key="6">
    <source>
        <dbReference type="EMBL" id="OHV44754.1"/>
    </source>
</evidence>
<dbReference type="GO" id="GO:0003677">
    <property type="term" value="F:DNA binding"/>
    <property type="evidence" value="ECO:0007669"/>
    <property type="project" value="UniProtKB-KW"/>
</dbReference>
<comment type="caution">
    <text evidence="6">The sequence shown here is derived from an EMBL/GenBank/DDBJ whole genome shotgun (WGS) entry which is preliminary data.</text>
</comment>
<dbReference type="GO" id="GO:0030246">
    <property type="term" value="F:carbohydrate binding"/>
    <property type="evidence" value="ECO:0007669"/>
    <property type="project" value="InterPro"/>
</dbReference>
<keyword evidence="2" id="KW-0805">Transcription regulation</keyword>
<evidence type="ECO:0000256" key="4">
    <source>
        <dbReference type="ARBA" id="ARBA00023163"/>
    </source>
</evidence>
<reference evidence="7" key="1">
    <citation type="submission" date="2016-07" db="EMBL/GenBank/DDBJ databases">
        <title>Frankia sp. NRRL B-16219 Genome sequencing.</title>
        <authorList>
            <person name="Ghodhbane-Gtari F."/>
            <person name="Swanson E."/>
            <person name="Gueddou A."/>
            <person name="Louati M."/>
            <person name="Nouioui I."/>
            <person name="Hezbri K."/>
            <person name="Abebe-Akele F."/>
            <person name="Simpson S."/>
            <person name="Morris K."/>
            <person name="Thomas K."/>
            <person name="Gtari M."/>
            <person name="Tisa L.S."/>
        </authorList>
    </citation>
    <scope>NUCLEOTIDE SEQUENCE [LARGE SCALE GENOMIC DNA]</scope>
    <source>
        <strain evidence="7">NRRL B-16219</strain>
    </source>
</reference>
<dbReference type="Gene3D" id="3.40.50.1360">
    <property type="match status" value="1"/>
</dbReference>
<dbReference type="InterPro" id="IPR051054">
    <property type="entry name" value="SorC_transcr_regulators"/>
</dbReference>
<dbReference type="Proteomes" id="UP000179769">
    <property type="component" value="Unassembled WGS sequence"/>
</dbReference>
<evidence type="ECO:0000256" key="3">
    <source>
        <dbReference type="ARBA" id="ARBA00023125"/>
    </source>
</evidence>
<name>A0A1S1RIY9_9ACTN</name>
<gene>
    <name evidence="6" type="ORF">BBK14_30765</name>
</gene>
<accession>A0A1S1RIY9</accession>
<dbReference type="PANTHER" id="PTHR34294:SF1">
    <property type="entry name" value="TRANSCRIPTIONAL REGULATOR LSRR"/>
    <property type="match status" value="1"/>
</dbReference>